<evidence type="ECO:0000256" key="7">
    <source>
        <dbReference type="ARBA" id="ARBA00023015"/>
    </source>
</evidence>
<dbReference type="CDD" id="cd18206">
    <property type="entry name" value="BTB_POZ_ZBTB17_MIZ1"/>
    <property type="match status" value="1"/>
</dbReference>
<dbReference type="PANTHER" id="PTHR46105:SF28">
    <property type="entry name" value="ZINC FINGER PROTEIN 37-LIKE"/>
    <property type="match status" value="1"/>
</dbReference>
<comment type="similarity">
    <text evidence="2">Belongs to the krueppel C2H2-type zinc-finger protein family.</text>
</comment>
<feature type="compositionally biased region" description="Basic and acidic residues" evidence="11">
    <location>
        <begin position="154"/>
        <end position="163"/>
    </location>
</feature>
<dbReference type="AlphaFoldDB" id="A0A452ILC2"/>
<keyword evidence="5" id="KW-0863">Zinc-finger</keyword>
<feature type="domain" description="BTB" evidence="12">
    <location>
        <begin position="27"/>
        <end position="89"/>
    </location>
</feature>
<evidence type="ECO:0000313" key="13">
    <source>
        <dbReference type="Ensembl" id="ENSGAGP00000028671.1"/>
    </source>
</evidence>
<evidence type="ECO:0000313" key="14">
    <source>
        <dbReference type="Proteomes" id="UP000291020"/>
    </source>
</evidence>
<keyword evidence="14" id="KW-1185">Reference proteome</keyword>
<reference evidence="14" key="1">
    <citation type="journal article" date="2017" name="PLoS ONE">
        <title>The Agassiz's desert tortoise genome provides a resource for the conservation of a threatened species.</title>
        <authorList>
            <person name="Tollis M."/>
            <person name="DeNardo D.F."/>
            <person name="Cornelius J.A."/>
            <person name="Dolby G.A."/>
            <person name="Edwards T."/>
            <person name="Henen B.T."/>
            <person name="Karl A.E."/>
            <person name="Murphy R.W."/>
            <person name="Kusumi K."/>
        </authorList>
    </citation>
    <scope>NUCLEOTIDE SEQUENCE [LARGE SCALE GENOMIC DNA]</scope>
</reference>
<evidence type="ECO:0000256" key="11">
    <source>
        <dbReference type="SAM" id="MobiDB-lite"/>
    </source>
</evidence>
<dbReference type="PROSITE" id="PS50097">
    <property type="entry name" value="BTB"/>
    <property type="match status" value="1"/>
</dbReference>
<evidence type="ECO:0000256" key="6">
    <source>
        <dbReference type="ARBA" id="ARBA00022833"/>
    </source>
</evidence>
<feature type="compositionally biased region" description="Low complexity" evidence="11">
    <location>
        <begin position="221"/>
        <end position="240"/>
    </location>
</feature>
<keyword evidence="3" id="KW-0479">Metal-binding</keyword>
<comment type="subcellular location">
    <subcellularLocation>
        <location evidence="1">Nucleus</location>
    </subcellularLocation>
</comment>
<organism evidence="13 14">
    <name type="scientific">Gopherus agassizii</name>
    <name type="common">Agassiz's desert tortoise</name>
    <dbReference type="NCBI Taxonomy" id="38772"/>
    <lineage>
        <taxon>Eukaryota</taxon>
        <taxon>Metazoa</taxon>
        <taxon>Chordata</taxon>
        <taxon>Craniata</taxon>
        <taxon>Vertebrata</taxon>
        <taxon>Euteleostomi</taxon>
        <taxon>Archelosauria</taxon>
        <taxon>Testudinata</taxon>
        <taxon>Testudines</taxon>
        <taxon>Cryptodira</taxon>
        <taxon>Durocryptodira</taxon>
        <taxon>Testudinoidea</taxon>
        <taxon>Testudinidae</taxon>
        <taxon>Gopherus</taxon>
    </lineage>
</organism>
<dbReference type="Pfam" id="PF00651">
    <property type="entry name" value="BTB"/>
    <property type="match status" value="1"/>
</dbReference>
<evidence type="ECO:0000256" key="8">
    <source>
        <dbReference type="ARBA" id="ARBA00023125"/>
    </source>
</evidence>
<sequence>MAAMDFPQHSKQVLDQLNQQRQLGLLCDCTFVVDGIDFKAHKAVLAACSEYFRMLFVDQKDVVHLDISNAAGLGQVLEFMYTAKLSLSPENVEDVLAVAGFLQMQEIVNACNALKSLTVSAEPSSESHKVPEVTGDEKAPEEGKAAAAAFGGLDRAEQVPSDRQEEELMTEAAAEPKEKEPEEEDSKETNDRAGAGDAVREDPHSEMPTSQQPEDTRPSIASLAAKCSSSQSSEQGATCSWHVMGL</sequence>
<evidence type="ECO:0000256" key="1">
    <source>
        <dbReference type="ARBA" id="ARBA00004123"/>
    </source>
</evidence>
<keyword evidence="7" id="KW-0805">Transcription regulation</keyword>
<feature type="compositionally biased region" description="Basic and acidic residues" evidence="11">
    <location>
        <begin position="125"/>
        <end position="144"/>
    </location>
</feature>
<reference evidence="13" key="3">
    <citation type="submission" date="2025-09" db="UniProtKB">
        <authorList>
            <consortium name="Ensembl"/>
        </authorList>
    </citation>
    <scope>IDENTIFICATION</scope>
</reference>
<name>A0A452ILC2_9SAUR</name>
<dbReference type="InterPro" id="IPR011333">
    <property type="entry name" value="SKP1/BTB/POZ_sf"/>
</dbReference>
<keyword evidence="6" id="KW-0862">Zinc</keyword>
<dbReference type="GO" id="GO:0000978">
    <property type="term" value="F:RNA polymerase II cis-regulatory region sequence-specific DNA binding"/>
    <property type="evidence" value="ECO:0007669"/>
    <property type="project" value="TreeGrafter"/>
</dbReference>
<dbReference type="GO" id="GO:0005634">
    <property type="term" value="C:nucleus"/>
    <property type="evidence" value="ECO:0007669"/>
    <property type="project" value="UniProtKB-SubCell"/>
</dbReference>
<dbReference type="GO" id="GO:0000981">
    <property type="term" value="F:DNA-binding transcription factor activity, RNA polymerase II-specific"/>
    <property type="evidence" value="ECO:0007669"/>
    <property type="project" value="TreeGrafter"/>
</dbReference>
<dbReference type="Ensembl" id="ENSGAGT00000032566.1">
    <property type="protein sequence ID" value="ENSGAGP00000028671.1"/>
    <property type="gene ID" value="ENSGAGG00000020780.1"/>
</dbReference>
<keyword evidence="8" id="KW-0238">DNA-binding</keyword>
<evidence type="ECO:0000256" key="10">
    <source>
        <dbReference type="ARBA" id="ARBA00023242"/>
    </source>
</evidence>
<keyword evidence="4" id="KW-0677">Repeat</keyword>
<proteinExistence type="inferred from homology"/>
<evidence type="ECO:0000256" key="9">
    <source>
        <dbReference type="ARBA" id="ARBA00023163"/>
    </source>
</evidence>
<protein>
    <recommendedName>
        <fullName evidence="12">BTB domain-containing protein</fullName>
    </recommendedName>
</protein>
<dbReference type="SUPFAM" id="SSF54695">
    <property type="entry name" value="POZ domain"/>
    <property type="match status" value="1"/>
</dbReference>
<evidence type="ECO:0000256" key="5">
    <source>
        <dbReference type="ARBA" id="ARBA00022771"/>
    </source>
</evidence>
<dbReference type="SMART" id="SM00225">
    <property type="entry name" value="BTB"/>
    <property type="match status" value="1"/>
</dbReference>
<dbReference type="Gene3D" id="3.30.710.10">
    <property type="entry name" value="Potassium Channel Kv1.1, Chain A"/>
    <property type="match status" value="1"/>
</dbReference>
<dbReference type="GO" id="GO:0008270">
    <property type="term" value="F:zinc ion binding"/>
    <property type="evidence" value="ECO:0007669"/>
    <property type="project" value="UniProtKB-KW"/>
</dbReference>
<dbReference type="Proteomes" id="UP000291020">
    <property type="component" value="Unassembled WGS sequence"/>
</dbReference>
<evidence type="ECO:0000256" key="2">
    <source>
        <dbReference type="ARBA" id="ARBA00006991"/>
    </source>
</evidence>
<dbReference type="STRING" id="38772.ENSGAGP00000028671"/>
<evidence type="ECO:0000256" key="3">
    <source>
        <dbReference type="ARBA" id="ARBA00022723"/>
    </source>
</evidence>
<feature type="region of interest" description="Disordered" evidence="11">
    <location>
        <begin position="120"/>
        <end position="246"/>
    </location>
</feature>
<reference evidence="13" key="2">
    <citation type="submission" date="2025-08" db="UniProtKB">
        <authorList>
            <consortium name="Ensembl"/>
        </authorList>
    </citation>
    <scope>IDENTIFICATION</scope>
</reference>
<keyword evidence="9" id="KW-0804">Transcription</keyword>
<accession>A0A452ILC2</accession>
<evidence type="ECO:0000256" key="4">
    <source>
        <dbReference type="ARBA" id="ARBA00022737"/>
    </source>
</evidence>
<dbReference type="FunFam" id="3.30.710.10:FF:000048">
    <property type="entry name" value="zinc finger and BTB domain-containing protein 17"/>
    <property type="match status" value="1"/>
</dbReference>
<dbReference type="InterPro" id="IPR000210">
    <property type="entry name" value="BTB/POZ_dom"/>
</dbReference>
<dbReference type="GO" id="GO:0045893">
    <property type="term" value="P:positive regulation of DNA-templated transcription"/>
    <property type="evidence" value="ECO:0007669"/>
    <property type="project" value="UniProtKB-ARBA"/>
</dbReference>
<dbReference type="PANTHER" id="PTHR46105">
    <property type="entry name" value="AGAP004733-PA"/>
    <property type="match status" value="1"/>
</dbReference>
<dbReference type="InterPro" id="IPR050457">
    <property type="entry name" value="ZnFinger_BTB_dom_contain"/>
</dbReference>
<keyword evidence="10" id="KW-0539">Nucleus</keyword>
<evidence type="ECO:0000259" key="12">
    <source>
        <dbReference type="PROSITE" id="PS50097"/>
    </source>
</evidence>